<evidence type="ECO:0000313" key="3">
    <source>
        <dbReference type="EMBL" id="NYD32240.1"/>
    </source>
</evidence>
<dbReference type="CDD" id="cd08023">
    <property type="entry name" value="GH16_laminarinase_like"/>
    <property type="match status" value="1"/>
</dbReference>
<dbReference type="InterPro" id="IPR000757">
    <property type="entry name" value="Beta-glucanase-like"/>
</dbReference>
<dbReference type="AlphaFoldDB" id="A0A852RTQ0"/>
<accession>A0A852RTQ0</accession>
<feature type="region of interest" description="Disordered" evidence="1">
    <location>
        <begin position="125"/>
        <end position="153"/>
    </location>
</feature>
<dbReference type="InterPro" id="IPR013320">
    <property type="entry name" value="ConA-like_dom_sf"/>
</dbReference>
<dbReference type="PANTHER" id="PTHR10963">
    <property type="entry name" value="GLYCOSYL HYDROLASE-RELATED"/>
    <property type="match status" value="1"/>
</dbReference>
<dbReference type="EMBL" id="JACCBF010000001">
    <property type="protein sequence ID" value="NYD32240.1"/>
    <property type="molecule type" value="Genomic_DNA"/>
</dbReference>
<comment type="caution">
    <text evidence="3">The sequence shown here is derived from an EMBL/GenBank/DDBJ whole genome shotgun (WGS) entry which is preliminary data.</text>
</comment>
<gene>
    <name evidence="3" type="ORF">BJ958_003786</name>
</gene>
<dbReference type="RefSeq" id="WP_179728444.1">
    <property type="nucleotide sequence ID" value="NZ_BAABEF010000001.1"/>
</dbReference>
<evidence type="ECO:0000259" key="2">
    <source>
        <dbReference type="PROSITE" id="PS51762"/>
    </source>
</evidence>
<dbReference type="PROSITE" id="PS51762">
    <property type="entry name" value="GH16_2"/>
    <property type="match status" value="1"/>
</dbReference>
<dbReference type="Proteomes" id="UP000582231">
    <property type="component" value="Unassembled WGS sequence"/>
</dbReference>
<evidence type="ECO:0000256" key="1">
    <source>
        <dbReference type="SAM" id="MobiDB-lite"/>
    </source>
</evidence>
<protein>
    <submittedName>
        <fullName evidence="3">Beta-glucanase (GH16 family)</fullName>
    </submittedName>
</protein>
<dbReference type="GO" id="GO:0005975">
    <property type="term" value="P:carbohydrate metabolic process"/>
    <property type="evidence" value="ECO:0007669"/>
    <property type="project" value="InterPro"/>
</dbReference>
<feature type="domain" description="GH16" evidence="2">
    <location>
        <begin position="134"/>
        <end position="403"/>
    </location>
</feature>
<proteinExistence type="predicted"/>
<sequence length="403" mass="43961">MQSVEAPPTGRHRLRFRRGHTAVVTVVAALAVGLLALPATPVAGVPGAASAESSSGAGPVLKRPSHDGTSVTFRGRARPRTAVRLQVRATGRWTTVAAGRSSASGRFSITLPAPRRSRVFRAVASGRASQTRRVRRASLPTPSAPADACGPRPQRADGSYLSCSFHDDFDGTTLDRTHWTAQDTSQTGVFTGQGGCYRDNPRTIRVEDGALHLTATIHPRMFLCHSSLASFPTRSEVATVTTASRFTQTYGRFSARMRFSAATGGHAAFWLSPEEHAYGKWPLSGEIDVAEWFGNDPTHVYPSVHYVGEGRQESTGRDCPEPGATTGFHTYTVEWTPSVMSFFYDDRFCWSHSWTPTNVRAPAPFDRPFNLVLAQIWGSGWAARRLSSPTTSTLDVDWVRVWQ</sequence>
<keyword evidence="4" id="KW-1185">Reference proteome</keyword>
<reference evidence="3 4" key="1">
    <citation type="submission" date="2020-07" db="EMBL/GenBank/DDBJ databases">
        <title>Sequencing the genomes of 1000 actinobacteria strains.</title>
        <authorList>
            <person name="Klenk H.-P."/>
        </authorList>
    </citation>
    <scope>NUCLEOTIDE SEQUENCE [LARGE SCALE GENOMIC DNA]</scope>
    <source>
        <strain evidence="3 4">DSM 19082</strain>
    </source>
</reference>
<feature type="region of interest" description="Disordered" evidence="1">
    <location>
        <begin position="45"/>
        <end position="77"/>
    </location>
</feature>
<dbReference type="PANTHER" id="PTHR10963:SF60">
    <property type="entry name" value="GRAM-NEGATIVE BACTERIA-BINDING PROTEIN 1-RELATED"/>
    <property type="match status" value="1"/>
</dbReference>
<dbReference type="InterPro" id="IPR050546">
    <property type="entry name" value="Glycosyl_Hydrlase_16"/>
</dbReference>
<organism evidence="3 4">
    <name type="scientific">Nocardioides kongjuensis</name>
    <dbReference type="NCBI Taxonomy" id="349522"/>
    <lineage>
        <taxon>Bacteria</taxon>
        <taxon>Bacillati</taxon>
        <taxon>Actinomycetota</taxon>
        <taxon>Actinomycetes</taxon>
        <taxon>Propionibacteriales</taxon>
        <taxon>Nocardioidaceae</taxon>
        <taxon>Nocardioides</taxon>
    </lineage>
</organism>
<dbReference type="Gene3D" id="2.60.120.200">
    <property type="match status" value="1"/>
</dbReference>
<evidence type="ECO:0000313" key="4">
    <source>
        <dbReference type="Proteomes" id="UP000582231"/>
    </source>
</evidence>
<feature type="compositionally biased region" description="Low complexity" evidence="1">
    <location>
        <begin position="45"/>
        <end position="60"/>
    </location>
</feature>
<name>A0A852RTQ0_9ACTN</name>
<dbReference type="SUPFAM" id="SSF49899">
    <property type="entry name" value="Concanavalin A-like lectins/glucanases"/>
    <property type="match status" value="1"/>
</dbReference>
<dbReference type="GO" id="GO:0004553">
    <property type="term" value="F:hydrolase activity, hydrolyzing O-glycosyl compounds"/>
    <property type="evidence" value="ECO:0007669"/>
    <property type="project" value="InterPro"/>
</dbReference>
<dbReference type="Pfam" id="PF00722">
    <property type="entry name" value="Glyco_hydro_16"/>
    <property type="match status" value="1"/>
</dbReference>